<dbReference type="AlphaFoldDB" id="A0A1T5LV99"/>
<evidence type="ECO:0000313" key="2">
    <source>
        <dbReference type="EMBL" id="SKC79764.1"/>
    </source>
</evidence>
<evidence type="ECO:0000256" key="1">
    <source>
        <dbReference type="SAM" id="MobiDB-lite"/>
    </source>
</evidence>
<accession>A0A1T5LV99</accession>
<reference evidence="2 3" key="1">
    <citation type="submission" date="2017-02" db="EMBL/GenBank/DDBJ databases">
        <authorList>
            <person name="Peterson S.W."/>
        </authorList>
    </citation>
    <scope>NUCLEOTIDE SEQUENCE [LARGE SCALE GENOMIC DNA]</scope>
    <source>
        <strain evidence="2 3">P15</strain>
    </source>
</reference>
<feature type="compositionally biased region" description="Pro residues" evidence="1">
    <location>
        <begin position="216"/>
        <end position="225"/>
    </location>
</feature>
<feature type="region of interest" description="Disordered" evidence="1">
    <location>
        <begin position="158"/>
        <end position="183"/>
    </location>
</feature>
<feature type="region of interest" description="Disordered" evidence="1">
    <location>
        <begin position="211"/>
        <end position="232"/>
    </location>
</feature>
<protein>
    <submittedName>
        <fullName evidence="2">Uncharacterized protein</fullName>
    </submittedName>
</protein>
<keyword evidence="3" id="KW-1185">Reference proteome</keyword>
<dbReference type="EMBL" id="FUZV01000002">
    <property type="protein sequence ID" value="SKC79764.1"/>
    <property type="molecule type" value="Genomic_DNA"/>
</dbReference>
<dbReference type="RefSeq" id="WP_079725490.1">
    <property type="nucleotide sequence ID" value="NZ_BMCL01000001.1"/>
</dbReference>
<feature type="region of interest" description="Disordered" evidence="1">
    <location>
        <begin position="255"/>
        <end position="274"/>
    </location>
</feature>
<organism evidence="2 3">
    <name type="scientific">Pseudoxanthomonas indica</name>
    <dbReference type="NCBI Taxonomy" id="428993"/>
    <lineage>
        <taxon>Bacteria</taxon>
        <taxon>Pseudomonadati</taxon>
        <taxon>Pseudomonadota</taxon>
        <taxon>Gammaproteobacteria</taxon>
        <taxon>Lysobacterales</taxon>
        <taxon>Lysobacteraceae</taxon>
        <taxon>Pseudoxanthomonas</taxon>
    </lineage>
</organism>
<evidence type="ECO:0000313" key="3">
    <source>
        <dbReference type="Proteomes" id="UP000190341"/>
    </source>
</evidence>
<proteinExistence type="predicted"/>
<dbReference type="OrthoDB" id="6057666at2"/>
<dbReference type="STRING" id="428993.SAMN06296058_3125"/>
<gene>
    <name evidence="2" type="ORF">SAMN06296058_3125</name>
</gene>
<dbReference type="Proteomes" id="UP000190341">
    <property type="component" value="Unassembled WGS sequence"/>
</dbReference>
<feature type="compositionally biased region" description="Low complexity" evidence="1">
    <location>
        <begin position="167"/>
        <end position="183"/>
    </location>
</feature>
<sequence length="403" mass="41688">MNRRPLQPLDAEEAALAEQLARLGPHGEPSPRLDARILAAAHDAVSEQARPRRRSRWPLGLGVAASALLAVGIAWQLRPVHESPLDREFAAADVAASGAAAADSDAAAANASAEAADTAAVAVAPPAPASMVLQEPELPANAAPSAVYNPPLAKPALRQPAQELQRRSPAVSRRSTAAAADARIAEAPPLASAAESDASTLDTVSAPSLRYAAPASAPPPPPPAPAASVASADRNARTLGGVVADPETYAEIAAQREQARAEHARNAAASAERVDARARRASEASSQMQRAIAATPADASAADAPGNAYGPEYGRNTGGTAAKAVNGGAGLFSPGVTRNSLKRTDLQLPVAEDTKLDADDWLERIRLRRDLGDRASAVESLLRFRQAHPFQKTPEDLQELLAE</sequence>
<name>A0A1T5LV99_9GAMM</name>